<accession>A0A383ENX4</accession>
<dbReference type="SUPFAM" id="SSF69318">
    <property type="entry name" value="Integrin alpha N-terminal domain"/>
    <property type="match status" value="1"/>
</dbReference>
<gene>
    <name evidence="4" type="ORF">METZ01_LOCUS510809</name>
</gene>
<dbReference type="Gene3D" id="2.130.10.130">
    <property type="entry name" value="Integrin alpha, N-terminal"/>
    <property type="match status" value="1"/>
</dbReference>
<evidence type="ECO:0000313" key="4">
    <source>
        <dbReference type="EMBL" id="SVE57955.1"/>
    </source>
</evidence>
<keyword evidence="2" id="KW-0677">Repeat</keyword>
<feature type="non-terminal residue" evidence="4">
    <location>
        <position position="97"/>
    </location>
</feature>
<evidence type="ECO:0000256" key="3">
    <source>
        <dbReference type="ARBA" id="ARBA00023180"/>
    </source>
</evidence>
<dbReference type="PANTHER" id="PTHR36220">
    <property type="entry name" value="UNNAMED PRODUCT"/>
    <property type="match status" value="1"/>
</dbReference>
<dbReference type="PROSITE" id="PS51470">
    <property type="entry name" value="FG_GAP"/>
    <property type="match status" value="1"/>
</dbReference>
<proteinExistence type="predicted"/>
<evidence type="ECO:0000256" key="2">
    <source>
        <dbReference type="ARBA" id="ARBA00022737"/>
    </source>
</evidence>
<organism evidence="4">
    <name type="scientific">marine metagenome</name>
    <dbReference type="NCBI Taxonomy" id="408172"/>
    <lineage>
        <taxon>unclassified sequences</taxon>
        <taxon>metagenomes</taxon>
        <taxon>ecological metagenomes</taxon>
    </lineage>
</organism>
<dbReference type="EMBL" id="UINC01227179">
    <property type="protein sequence ID" value="SVE57955.1"/>
    <property type="molecule type" value="Genomic_DNA"/>
</dbReference>
<dbReference type="Pfam" id="PF14312">
    <property type="entry name" value="FG-GAP_2"/>
    <property type="match status" value="2"/>
</dbReference>
<feature type="non-terminal residue" evidence="4">
    <location>
        <position position="1"/>
    </location>
</feature>
<name>A0A383ENX4_9ZZZZ</name>
<dbReference type="InterPro" id="IPR013517">
    <property type="entry name" value="FG-GAP"/>
</dbReference>
<dbReference type="AlphaFoldDB" id="A0A383ENX4"/>
<evidence type="ECO:0000256" key="1">
    <source>
        <dbReference type="ARBA" id="ARBA00022729"/>
    </source>
</evidence>
<protein>
    <submittedName>
        <fullName evidence="4">Uncharacterized protein</fullName>
    </submittedName>
</protein>
<keyword evidence="1" id="KW-0732">Signal</keyword>
<keyword evidence="3" id="KW-0325">Glycoprotein</keyword>
<reference evidence="4" key="1">
    <citation type="submission" date="2018-05" db="EMBL/GenBank/DDBJ databases">
        <authorList>
            <person name="Lanie J.A."/>
            <person name="Ng W.-L."/>
            <person name="Kazmierczak K.M."/>
            <person name="Andrzejewski T.M."/>
            <person name="Davidsen T.M."/>
            <person name="Wayne K.J."/>
            <person name="Tettelin H."/>
            <person name="Glass J.I."/>
            <person name="Rusch D."/>
            <person name="Podicherti R."/>
            <person name="Tsui H.-C.T."/>
            <person name="Winkler M.E."/>
        </authorList>
    </citation>
    <scope>NUCLEOTIDE SEQUENCE</scope>
</reference>
<dbReference type="InterPro" id="IPR028994">
    <property type="entry name" value="Integrin_alpha_N"/>
</dbReference>
<dbReference type="InterPro" id="IPR013519">
    <property type="entry name" value="Int_alpha_beta-p"/>
</dbReference>
<sequence>VTAPDGAAGDEFGYSVSQSGDLLAVGAYYSDPGGLSDAGAAYLYKVEQNGSVTYLDKVTAPDGAADDWFGQSVSQSGDILAIGAHKSNPGGLSDAGA</sequence>
<dbReference type="PANTHER" id="PTHR36220:SF1">
    <property type="entry name" value="GAMMA TUBULIN COMPLEX COMPONENT C-TERMINAL DOMAIN-CONTAINING PROTEIN"/>
    <property type="match status" value="1"/>
</dbReference>